<dbReference type="InterPro" id="IPR054542">
    <property type="entry name" value="Cys_met_metab_PP"/>
</dbReference>
<keyword evidence="2 3" id="KW-0663">Pyridoxal phosphate</keyword>
<evidence type="ECO:0000256" key="2">
    <source>
        <dbReference type="ARBA" id="ARBA00022898"/>
    </source>
</evidence>
<dbReference type="InterPro" id="IPR015424">
    <property type="entry name" value="PyrdxlP-dep_Trfase"/>
</dbReference>
<dbReference type="GO" id="GO:0047982">
    <property type="term" value="F:homocysteine desulfhydrase activity"/>
    <property type="evidence" value="ECO:0007669"/>
    <property type="project" value="UniProtKB-EC"/>
</dbReference>
<dbReference type="GO" id="GO:0019346">
    <property type="term" value="P:transsulfuration"/>
    <property type="evidence" value="ECO:0007669"/>
    <property type="project" value="InterPro"/>
</dbReference>
<evidence type="ECO:0000313" key="5">
    <source>
        <dbReference type="EMBL" id="CCF82301.1"/>
    </source>
</evidence>
<dbReference type="EMBL" id="CAGS01000003">
    <property type="protein sequence ID" value="CCF82301.1"/>
    <property type="molecule type" value="Genomic_DNA"/>
</dbReference>
<dbReference type="Gene3D" id="3.90.1150.10">
    <property type="entry name" value="Aspartate Aminotransferase, domain 1"/>
    <property type="match status" value="1"/>
</dbReference>
<name>I4EC89_9BACT</name>
<sequence length="412" mass="44802">MGDDGTVRQNGRSDRLRRDLKFRSRAVHAGERPSPRDFVPVTTPIYSGSTFIYEDLDQMDAALAGADGVFVYSRYGNPTVEAMELAVAALEEQEAAIGFGSGMAALNATILACVEQGDRIVASRDLYGQTTSLLNSIFPLLGVTTTFVDILDLDAVRKALEPGNVRLMICESVSNPLLRVSDVPALAELAHGAGAKLLVDSTFSTPYLLTPGTLGADYTVHSSTKYLGGHGDVTAGVVATSADRRWELNEINKTIGSLIGPFEAWLVLRGIKTLALRMERQCTNAAIVADWLYHHPKLERVYFPGLSDHESHQNAKKQFKNGLFGGMVAFDIRDGTRERVFAFMRALQMIVPATTLGDVHSLLLYPVMASHRGLSEQERRITGIGEGLVRLSVGIEDPADIIGDLEQALDRL</sequence>
<evidence type="ECO:0000256" key="3">
    <source>
        <dbReference type="PIRSR" id="PIRSR001434-2"/>
    </source>
</evidence>
<comment type="similarity">
    <text evidence="4">Belongs to the trans-sulfuration enzymes family.</text>
</comment>
<feature type="modified residue" description="N6-(pyridoxal phosphate)lysine" evidence="3">
    <location>
        <position position="225"/>
    </location>
</feature>
<dbReference type="CDD" id="cd00614">
    <property type="entry name" value="CGS_like"/>
    <property type="match status" value="1"/>
</dbReference>
<organism evidence="5 6">
    <name type="scientific">Nitrolancea hollandica Lb</name>
    <dbReference type="NCBI Taxonomy" id="1129897"/>
    <lineage>
        <taxon>Bacteria</taxon>
        <taxon>Pseudomonadati</taxon>
        <taxon>Thermomicrobiota</taxon>
        <taxon>Thermomicrobia</taxon>
        <taxon>Sphaerobacterales</taxon>
        <taxon>Sphaerobacterineae</taxon>
        <taxon>Sphaerobacteraceae</taxon>
        <taxon>Nitrolancea</taxon>
    </lineage>
</organism>
<keyword evidence="6" id="KW-1185">Reference proteome</keyword>
<dbReference type="InterPro" id="IPR000277">
    <property type="entry name" value="Cys/Met-Metab_PyrdxlP-dep_enz"/>
</dbReference>
<dbReference type="GO" id="GO:0005737">
    <property type="term" value="C:cytoplasm"/>
    <property type="evidence" value="ECO:0007669"/>
    <property type="project" value="TreeGrafter"/>
</dbReference>
<dbReference type="EC" id="4.4.1.2" evidence="5"/>
<evidence type="ECO:0000256" key="4">
    <source>
        <dbReference type="RuleBase" id="RU362118"/>
    </source>
</evidence>
<dbReference type="Gene3D" id="3.40.640.10">
    <property type="entry name" value="Type I PLP-dependent aspartate aminotransferase-like (Major domain)"/>
    <property type="match status" value="1"/>
</dbReference>
<comment type="cofactor">
    <cofactor evidence="1 4">
        <name>pyridoxal 5'-phosphate</name>
        <dbReference type="ChEBI" id="CHEBI:597326"/>
    </cofactor>
</comment>
<evidence type="ECO:0000313" key="6">
    <source>
        <dbReference type="Proteomes" id="UP000004221"/>
    </source>
</evidence>
<dbReference type="PANTHER" id="PTHR11808:SF85">
    <property type="entry name" value="CYSTATHIONINE GAMMA-LYASE-RELATED"/>
    <property type="match status" value="1"/>
</dbReference>
<dbReference type="InterPro" id="IPR015421">
    <property type="entry name" value="PyrdxlP-dep_Trfase_major"/>
</dbReference>
<reference evidence="5 6" key="1">
    <citation type="journal article" date="2012" name="ISME J.">
        <title>Nitrification expanded: discovery, physiology and genomics of a nitrite-oxidizing bacterium from the phylum Chloroflexi.</title>
        <authorList>
            <person name="Sorokin D.Y."/>
            <person name="Lucker S."/>
            <person name="Vejmelkova D."/>
            <person name="Kostrikina N.A."/>
            <person name="Kleerebezem R."/>
            <person name="Rijpstra W.I."/>
            <person name="Damste J.S."/>
            <person name="Le Paslier D."/>
            <person name="Muyzer G."/>
            <person name="Wagner M."/>
            <person name="van Loosdrecht M.C."/>
            <person name="Daims H."/>
        </authorList>
    </citation>
    <scope>NUCLEOTIDE SEQUENCE [LARGE SCALE GENOMIC DNA]</scope>
    <source>
        <strain evidence="6">none</strain>
    </source>
</reference>
<gene>
    <name evidence="5" type="primary">mccB</name>
    <name evidence="5" type="ORF">NITHO_1000004</name>
</gene>
<dbReference type="FunFam" id="3.40.640.10:FF:000046">
    <property type="entry name" value="Cystathionine gamma-lyase"/>
    <property type="match status" value="1"/>
</dbReference>
<dbReference type="RefSeq" id="WP_008474410.1">
    <property type="nucleotide sequence ID" value="NZ_CAGS01000003.1"/>
</dbReference>
<dbReference type="PIRSF" id="PIRSF001434">
    <property type="entry name" value="CGS"/>
    <property type="match status" value="1"/>
</dbReference>
<accession>I4EC89</accession>
<proteinExistence type="inferred from homology"/>
<protein>
    <submittedName>
        <fullName evidence="5">Cystathionine gamma-lyase</fullName>
        <ecNumber evidence="5">4.4.1.1</ecNumber>
        <ecNumber evidence="5">4.4.1.2</ecNumber>
    </submittedName>
</protein>
<dbReference type="GO" id="GO:0004123">
    <property type="term" value="F:cystathionine gamma-lyase activity"/>
    <property type="evidence" value="ECO:0007669"/>
    <property type="project" value="TreeGrafter"/>
</dbReference>
<dbReference type="PANTHER" id="PTHR11808">
    <property type="entry name" value="TRANS-SULFURATION ENZYME FAMILY MEMBER"/>
    <property type="match status" value="1"/>
</dbReference>
<dbReference type="InterPro" id="IPR015422">
    <property type="entry name" value="PyrdxlP-dep_Trfase_small"/>
</dbReference>
<dbReference type="Pfam" id="PF01053">
    <property type="entry name" value="Cys_Met_Meta_PP"/>
    <property type="match status" value="1"/>
</dbReference>
<dbReference type="GO" id="GO:0019343">
    <property type="term" value="P:cysteine biosynthetic process via cystathionine"/>
    <property type="evidence" value="ECO:0007669"/>
    <property type="project" value="TreeGrafter"/>
</dbReference>
<dbReference type="AlphaFoldDB" id="I4EC89"/>
<dbReference type="GO" id="GO:0030170">
    <property type="term" value="F:pyridoxal phosphate binding"/>
    <property type="evidence" value="ECO:0007669"/>
    <property type="project" value="InterPro"/>
</dbReference>
<dbReference type="PROSITE" id="PS00868">
    <property type="entry name" value="CYS_MET_METAB_PP"/>
    <property type="match status" value="1"/>
</dbReference>
<comment type="caution">
    <text evidence="5">The sequence shown here is derived from an EMBL/GenBank/DDBJ whole genome shotgun (WGS) entry which is preliminary data.</text>
</comment>
<evidence type="ECO:0000256" key="1">
    <source>
        <dbReference type="ARBA" id="ARBA00001933"/>
    </source>
</evidence>
<keyword evidence="5" id="KW-0456">Lyase</keyword>
<dbReference type="EC" id="4.4.1.1" evidence="5"/>
<dbReference type="Proteomes" id="UP000004221">
    <property type="component" value="Unassembled WGS sequence"/>
</dbReference>
<dbReference type="SUPFAM" id="SSF53383">
    <property type="entry name" value="PLP-dependent transferases"/>
    <property type="match status" value="1"/>
</dbReference>